<dbReference type="AlphaFoldDB" id="A0A3P6H3C1"/>
<protein>
    <submittedName>
        <fullName evidence="1">Uncharacterized protein</fullName>
    </submittedName>
</protein>
<accession>A0A3P6H3C1</accession>
<proteinExistence type="predicted"/>
<organism evidence="1">
    <name type="scientific">Brassica oleracea</name>
    <name type="common">Wild cabbage</name>
    <dbReference type="NCBI Taxonomy" id="3712"/>
    <lineage>
        <taxon>Eukaryota</taxon>
        <taxon>Viridiplantae</taxon>
        <taxon>Streptophyta</taxon>
        <taxon>Embryophyta</taxon>
        <taxon>Tracheophyta</taxon>
        <taxon>Spermatophyta</taxon>
        <taxon>Magnoliopsida</taxon>
        <taxon>eudicotyledons</taxon>
        <taxon>Gunneridae</taxon>
        <taxon>Pentapetalae</taxon>
        <taxon>rosids</taxon>
        <taxon>malvids</taxon>
        <taxon>Brassicales</taxon>
        <taxon>Brassicaceae</taxon>
        <taxon>Brassiceae</taxon>
        <taxon>Brassica</taxon>
    </lineage>
</organism>
<evidence type="ECO:0000313" key="1">
    <source>
        <dbReference type="EMBL" id="VDD62662.1"/>
    </source>
</evidence>
<gene>
    <name evidence="1" type="ORF">BOLC6T38115H</name>
</gene>
<name>A0A3P6H3C1_BRAOL</name>
<dbReference type="EMBL" id="LR031880">
    <property type="protein sequence ID" value="VDD62662.1"/>
    <property type="molecule type" value="Genomic_DNA"/>
</dbReference>
<reference evidence="1" key="1">
    <citation type="submission" date="2018-11" db="EMBL/GenBank/DDBJ databases">
        <authorList>
            <consortium name="Genoscope - CEA"/>
            <person name="William W."/>
        </authorList>
    </citation>
    <scope>NUCLEOTIDE SEQUENCE</scope>
</reference>
<sequence>MRRETQLSHCPLAHTQILSADGWTYQSVLLHTLGIKKMCFI</sequence>